<evidence type="ECO:0000313" key="1">
    <source>
        <dbReference type="EMBL" id="KKS19567.1"/>
    </source>
</evidence>
<accession>A0A0G0X5A7</accession>
<protein>
    <submittedName>
        <fullName evidence="1">Uncharacterized protein</fullName>
    </submittedName>
</protein>
<dbReference type="AlphaFoldDB" id="A0A0G0X5A7"/>
<name>A0A0G0X5A7_9BACT</name>
<dbReference type="Proteomes" id="UP000034371">
    <property type="component" value="Unassembled WGS sequence"/>
</dbReference>
<reference evidence="1 2" key="1">
    <citation type="journal article" date="2015" name="Nature">
        <title>rRNA introns, odd ribosomes, and small enigmatic genomes across a large radiation of phyla.</title>
        <authorList>
            <person name="Brown C.T."/>
            <person name="Hug L.A."/>
            <person name="Thomas B.C."/>
            <person name="Sharon I."/>
            <person name="Castelle C.J."/>
            <person name="Singh A."/>
            <person name="Wilkins M.J."/>
            <person name="Williams K.H."/>
            <person name="Banfield J.F."/>
        </authorList>
    </citation>
    <scope>NUCLEOTIDE SEQUENCE [LARGE SCALE GENOMIC DNA]</scope>
</reference>
<evidence type="ECO:0000313" key="2">
    <source>
        <dbReference type="Proteomes" id="UP000034371"/>
    </source>
</evidence>
<comment type="caution">
    <text evidence="1">The sequence shown here is derived from an EMBL/GenBank/DDBJ whole genome shotgun (WGS) entry which is preliminary data.</text>
</comment>
<sequence>MDKIQEIIKAMNEDNRMGVDIMAHLMRSSYKRRETINAFRALGFVVKAIGSRVYVSDGPPATEAKKREWERNIRGLSSILW</sequence>
<organism evidence="1 2">
    <name type="scientific">Candidatus Roizmanbacteria bacterium GW2011_GWC2_41_7</name>
    <dbReference type="NCBI Taxonomy" id="1618487"/>
    <lineage>
        <taxon>Bacteria</taxon>
        <taxon>Candidatus Roizmaniibacteriota</taxon>
    </lineage>
</organism>
<dbReference type="EMBL" id="LCBY01000080">
    <property type="protein sequence ID" value="KKS19567.1"/>
    <property type="molecule type" value="Genomic_DNA"/>
</dbReference>
<gene>
    <name evidence="1" type="ORF">UU78_C0080G0006</name>
</gene>
<proteinExistence type="predicted"/>